<keyword evidence="1" id="KW-0732">Signal</keyword>
<evidence type="ECO:0000313" key="2">
    <source>
        <dbReference type="EMBL" id="TCO15584.1"/>
    </source>
</evidence>
<dbReference type="EMBL" id="SLWM01000018">
    <property type="protein sequence ID" value="TCO15584.1"/>
    <property type="molecule type" value="Genomic_DNA"/>
</dbReference>
<sequence>MIRRLTALTATIGLAVAGLTAIAAPTATAAGTCSAYIPSRVSIGQPYRGITIRAGSNCQSAQMDWAAWEAYHPTQGYQTSVLFDYPSFSDTWDLYSWDAPLGRWQWRPAGAYDANSNEIYQYGPYYTDVRLSSYGRVTATRSGSRVVVRTAAARYWGAGEKFVGWAYARGQIQYRTPGTSTWRGLKDVYSNSSGTYSYTYPTSAARYYRVVLYDAANKTIWGSTSPQVYR</sequence>
<keyword evidence="3" id="KW-1185">Reference proteome</keyword>
<dbReference type="RefSeq" id="WP_132333421.1">
    <property type="nucleotide sequence ID" value="NZ_SLWM01000018.1"/>
</dbReference>
<proteinExistence type="predicted"/>
<organism evidence="2 3">
    <name type="scientific">Kribbella orskensis</name>
    <dbReference type="NCBI Taxonomy" id="2512216"/>
    <lineage>
        <taxon>Bacteria</taxon>
        <taxon>Bacillati</taxon>
        <taxon>Actinomycetota</taxon>
        <taxon>Actinomycetes</taxon>
        <taxon>Propionibacteriales</taxon>
        <taxon>Kribbellaceae</taxon>
        <taxon>Kribbella</taxon>
    </lineage>
</organism>
<name>A0ABY2BE44_9ACTN</name>
<gene>
    <name evidence="2" type="ORF">EV644_118128</name>
</gene>
<evidence type="ECO:0000256" key="1">
    <source>
        <dbReference type="SAM" id="SignalP"/>
    </source>
</evidence>
<accession>A0ABY2BE44</accession>
<comment type="caution">
    <text evidence="2">The sequence shown here is derived from an EMBL/GenBank/DDBJ whole genome shotgun (WGS) entry which is preliminary data.</text>
</comment>
<protein>
    <submittedName>
        <fullName evidence="2">Uncharacterized protein</fullName>
    </submittedName>
</protein>
<evidence type="ECO:0000313" key="3">
    <source>
        <dbReference type="Proteomes" id="UP000295818"/>
    </source>
</evidence>
<feature type="signal peptide" evidence="1">
    <location>
        <begin position="1"/>
        <end position="29"/>
    </location>
</feature>
<reference evidence="2 3" key="1">
    <citation type="journal article" date="2015" name="Stand. Genomic Sci.">
        <title>Genomic Encyclopedia of Bacterial and Archaeal Type Strains, Phase III: the genomes of soil and plant-associated and newly described type strains.</title>
        <authorList>
            <person name="Whitman W.B."/>
            <person name="Woyke T."/>
            <person name="Klenk H.P."/>
            <person name="Zhou Y."/>
            <person name="Lilburn T.G."/>
            <person name="Beck B.J."/>
            <person name="De Vos P."/>
            <person name="Vandamme P."/>
            <person name="Eisen J.A."/>
            <person name="Garrity G."/>
            <person name="Hugenholtz P."/>
            <person name="Kyrpides N.C."/>
        </authorList>
    </citation>
    <scope>NUCLEOTIDE SEQUENCE [LARGE SCALE GENOMIC DNA]</scope>
    <source>
        <strain evidence="2 3">VKM Ac-2538</strain>
    </source>
</reference>
<feature type="chain" id="PRO_5045503168" evidence="1">
    <location>
        <begin position="30"/>
        <end position="230"/>
    </location>
</feature>
<dbReference type="Proteomes" id="UP000295818">
    <property type="component" value="Unassembled WGS sequence"/>
</dbReference>